<dbReference type="Proteomes" id="UP000006882">
    <property type="component" value="Chromosome G1"/>
</dbReference>
<dbReference type="AlphaFoldDB" id="A0A251R1U4"/>
<proteinExistence type="predicted"/>
<dbReference type="EMBL" id="CM007651">
    <property type="protein sequence ID" value="ONI30041.1"/>
    <property type="molecule type" value="Genomic_DNA"/>
</dbReference>
<organism evidence="1 2">
    <name type="scientific">Prunus persica</name>
    <name type="common">Peach</name>
    <name type="synonym">Amygdalus persica</name>
    <dbReference type="NCBI Taxonomy" id="3760"/>
    <lineage>
        <taxon>Eukaryota</taxon>
        <taxon>Viridiplantae</taxon>
        <taxon>Streptophyta</taxon>
        <taxon>Embryophyta</taxon>
        <taxon>Tracheophyta</taxon>
        <taxon>Spermatophyta</taxon>
        <taxon>Magnoliopsida</taxon>
        <taxon>eudicotyledons</taxon>
        <taxon>Gunneridae</taxon>
        <taxon>Pentapetalae</taxon>
        <taxon>rosids</taxon>
        <taxon>fabids</taxon>
        <taxon>Rosales</taxon>
        <taxon>Rosaceae</taxon>
        <taxon>Amygdaloideae</taxon>
        <taxon>Amygdaleae</taxon>
        <taxon>Prunus</taxon>
    </lineage>
</organism>
<protein>
    <submittedName>
        <fullName evidence="1">Uncharacterized protein</fullName>
    </submittedName>
</protein>
<keyword evidence="2" id="KW-1185">Reference proteome</keyword>
<evidence type="ECO:0000313" key="2">
    <source>
        <dbReference type="Proteomes" id="UP000006882"/>
    </source>
</evidence>
<accession>A0A251R1U4</accession>
<name>A0A251R1U4_PRUPE</name>
<sequence>MKADLGTPGMRYVVKMIGNTSERERQRKREWGNLHFWSLGLGLGSNSQQRDIRSKVRDVYELSHNDDMARKIAALNKKMDPMMSKNVTPKPVEVCSIYNGFGHNFDSCPSSSEFSGYVKEQQITRCILAVM</sequence>
<gene>
    <name evidence="1" type="ORF">PRUPE_1G227700</name>
</gene>
<reference evidence="1 2" key="1">
    <citation type="journal article" date="2013" name="Nat. Genet.">
        <title>The high-quality draft genome of peach (Prunus persica) identifies unique patterns of genetic diversity, domestication and genome evolution.</title>
        <authorList>
            <consortium name="International Peach Genome Initiative"/>
            <person name="Verde I."/>
            <person name="Abbott A.G."/>
            <person name="Scalabrin S."/>
            <person name="Jung S."/>
            <person name="Shu S."/>
            <person name="Marroni F."/>
            <person name="Zhebentyayeva T."/>
            <person name="Dettori M.T."/>
            <person name="Grimwood J."/>
            <person name="Cattonaro F."/>
            <person name="Zuccolo A."/>
            <person name="Rossini L."/>
            <person name="Jenkins J."/>
            <person name="Vendramin E."/>
            <person name="Meisel L.A."/>
            <person name="Decroocq V."/>
            <person name="Sosinski B."/>
            <person name="Prochnik S."/>
            <person name="Mitros T."/>
            <person name="Policriti A."/>
            <person name="Cipriani G."/>
            <person name="Dondini L."/>
            <person name="Ficklin S."/>
            <person name="Goodstein D.M."/>
            <person name="Xuan P."/>
            <person name="Del Fabbro C."/>
            <person name="Aramini V."/>
            <person name="Copetti D."/>
            <person name="Gonzalez S."/>
            <person name="Horner D.S."/>
            <person name="Falchi R."/>
            <person name="Lucas S."/>
            <person name="Mica E."/>
            <person name="Maldonado J."/>
            <person name="Lazzari B."/>
            <person name="Bielenberg D."/>
            <person name="Pirona R."/>
            <person name="Miculan M."/>
            <person name="Barakat A."/>
            <person name="Testolin R."/>
            <person name="Stella A."/>
            <person name="Tartarini S."/>
            <person name="Tonutti P."/>
            <person name="Arus P."/>
            <person name="Orellana A."/>
            <person name="Wells C."/>
            <person name="Main D."/>
            <person name="Vizzotto G."/>
            <person name="Silva H."/>
            <person name="Salamini F."/>
            <person name="Schmutz J."/>
            <person name="Morgante M."/>
            <person name="Rokhsar D.S."/>
        </authorList>
    </citation>
    <scope>NUCLEOTIDE SEQUENCE [LARGE SCALE GENOMIC DNA]</scope>
    <source>
        <strain evidence="2">cv. Nemared</strain>
    </source>
</reference>
<evidence type="ECO:0000313" key="1">
    <source>
        <dbReference type="EMBL" id="ONI30041.1"/>
    </source>
</evidence>
<dbReference type="Gramene" id="ONI30041">
    <property type="protein sequence ID" value="ONI30041"/>
    <property type="gene ID" value="PRUPE_1G227700"/>
</dbReference>